<dbReference type="OrthoDB" id="5193754at2"/>
<feature type="signal peptide" evidence="1">
    <location>
        <begin position="1"/>
        <end position="19"/>
    </location>
</feature>
<accession>A0A249JXB1</accession>
<dbReference type="EMBL" id="CP016768">
    <property type="protein sequence ID" value="ASY09160.1"/>
    <property type="molecule type" value="Genomic_DNA"/>
</dbReference>
<proteinExistence type="predicted"/>
<dbReference type="PROSITE" id="PS51257">
    <property type="entry name" value="PROKAR_LIPOPROTEIN"/>
    <property type="match status" value="1"/>
</dbReference>
<gene>
    <name evidence="2" type="ORF">B1s21122_02180</name>
</gene>
<dbReference type="Pfam" id="PF16156">
    <property type="entry name" value="DUF4864"/>
    <property type="match status" value="1"/>
</dbReference>
<protein>
    <recommendedName>
        <fullName evidence="4">DUF4864 domain-containing protein</fullName>
    </recommendedName>
</protein>
<name>A0A249JXB1_9ACTN</name>
<dbReference type="Proteomes" id="UP000217153">
    <property type="component" value="Chromosome"/>
</dbReference>
<evidence type="ECO:0000313" key="3">
    <source>
        <dbReference type="Proteomes" id="UP000217153"/>
    </source>
</evidence>
<dbReference type="AlphaFoldDB" id="A0A249JXB1"/>
<dbReference type="RefSeq" id="WP_095680464.1">
    <property type="nucleotide sequence ID" value="NZ_CP016768.2"/>
</dbReference>
<evidence type="ECO:0008006" key="4">
    <source>
        <dbReference type="Google" id="ProtNLM"/>
    </source>
</evidence>
<dbReference type="KEGG" id="abam:B1s21122_02180"/>
<sequence>MKIYLPLICALLLSGCATSSPLSQLSEGDCTKSQQLLIKDHVSGQIDAIADQNWQKAYSFAAKSFQESIGLERFTQIISEQYVLLITNKGYTFDSCEIVGEQLVQKITVSGAKDDFRMTYRLTFEEERLGVVAAAVTQVSEDLAT</sequence>
<evidence type="ECO:0000256" key="1">
    <source>
        <dbReference type="SAM" id="SignalP"/>
    </source>
</evidence>
<keyword evidence="1" id="KW-0732">Signal</keyword>
<feature type="chain" id="PRO_5012015521" description="DUF4864 domain-containing protein" evidence="1">
    <location>
        <begin position="20"/>
        <end position="145"/>
    </location>
</feature>
<evidence type="ECO:0000313" key="2">
    <source>
        <dbReference type="EMBL" id="ASY09160.1"/>
    </source>
</evidence>
<dbReference type="InterPro" id="IPR032347">
    <property type="entry name" value="DUF4864"/>
</dbReference>
<reference evidence="3" key="1">
    <citation type="submission" date="2016-10" db="EMBL/GenBank/DDBJ databases">
        <title>High microdiversification within the ubiquitous acI lineage of Actinobacteria.</title>
        <authorList>
            <person name="Neuenschwander S.M."/>
            <person name="Salcher M."/>
            <person name="Ghai R."/>
            <person name="Pernthaler J."/>
        </authorList>
    </citation>
    <scope>NUCLEOTIDE SEQUENCE [LARGE SCALE GENOMIC DNA]</scope>
</reference>
<keyword evidence="3" id="KW-1185">Reference proteome</keyword>
<organism evidence="2 3">
    <name type="scientific">Candidatus Nanopelagicus limnae</name>
    <dbReference type="NCBI Taxonomy" id="1884634"/>
    <lineage>
        <taxon>Bacteria</taxon>
        <taxon>Bacillati</taxon>
        <taxon>Actinomycetota</taxon>
        <taxon>Actinomycetes</taxon>
        <taxon>Candidatus Nanopelagicales</taxon>
        <taxon>Candidatus Nanopelagicaceae</taxon>
        <taxon>Candidatus Nanopelagicus</taxon>
    </lineage>
</organism>